<evidence type="ECO:0000256" key="8">
    <source>
        <dbReference type="ARBA" id="ARBA00022475"/>
    </source>
</evidence>
<feature type="transmembrane region" description="Helical" evidence="19">
    <location>
        <begin position="138"/>
        <end position="160"/>
    </location>
</feature>
<keyword evidence="17" id="KW-1208">Phospholipid metabolism</keyword>
<feature type="transmembrane region" description="Helical" evidence="19">
    <location>
        <begin position="12"/>
        <end position="37"/>
    </location>
</feature>
<dbReference type="InterPro" id="IPR000374">
    <property type="entry name" value="PC_trans"/>
</dbReference>
<dbReference type="AlphaFoldDB" id="A0A9D2I579"/>
<evidence type="ECO:0000256" key="3">
    <source>
        <dbReference type="ARBA" id="ARBA00005119"/>
    </source>
</evidence>
<feature type="transmembrane region" description="Helical" evidence="19">
    <location>
        <begin position="58"/>
        <end position="78"/>
    </location>
</feature>
<evidence type="ECO:0000256" key="19">
    <source>
        <dbReference type="SAM" id="Phobius"/>
    </source>
</evidence>
<keyword evidence="10 18" id="KW-0808">Transferase</keyword>
<keyword evidence="11 18" id="KW-0812">Transmembrane</keyword>
<evidence type="ECO:0000256" key="17">
    <source>
        <dbReference type="ARBA" id="ARBA00023264"/>
    </source>
</evidence>
<sequence>MFWIRLRSSIILVIAALFLLLTGGWVLAAGLFVLSLIAFWELVRAAETGRQPSGKNRLGVLECIGFAGTAVYYAALFFGAEPVYWLGILGAVFLGMMAAYVITFPDLQAGQVMTAFFSFFYGPVLFSFIYLTRELPGGIYMVWLIFISSWICDTCAYLSGMAFGKHKLAPVLSPKKSVEGAVGGVLGSALVGALFGHLFLNMVFEGQEMAAVCALIGGAGAVISQIGDLAASGIKRNHGIKDYGKLIPGHGGVMDRFDSVLFTAPIIYYLAILLIRFE</sequence>
<evidence type="ECO:0000256" key="9">
    <source>
        <dbReference type="ARBA" id="ARBA00022516"/>
    </source>
</evidence>
<keyword evidence="14" id="KW-0443">Lipid metabolism</keyword>
<dbReference type="GO" id="GO:0004605">
    <property type="term" value="F:phosphatidate cytidylyltransferase activity"/>
    <property type="evidence" value="ECO:0007669"/>
    <property type="project" value="UniProtKB-EC"/>
</dbReference>
<proteinExistence type="inferred from homology"/>
<evidence type="ECO:0000256" key="13">
    <source>
        <dbReference type="ARBA" id="ARBA00022989"/>
    </source>
</evidence>
<comment type="pathway">
    <text evidence="4">Lipid metabolism.</text>
</comment>
<dbReference type="PANTHER" id="PTHR46382">
    <property type="entry name" value="PHOSPHATIDATE CYTIDYLYLTRANSFERASE"/>
    <property type="match status" value="1"/>
</dbReference>
<evidence type="ECO:0000256" key="14">
    <source>
        <dbReference type="ARBA" id="ARBA00023098"/>
    </source>
</evidence>
<keyword evidence="8" id="KW-1003">Cell membrane</keyword>
<evidence type="ECO:0000256" key="5">
    <source>
        <dbReference type="ARBA" id="ARBA00010185"/>
    </source>
</evidence>
<feature type="transmembrane region" description="Helical" evidence="19">
    <location>
        <begin position="84"/>
        <end position="102"/>
    </location>
</feature>
<keyword evidence="13 19" id="KW-1133">Transmembrane helix</keyword>
<name>A0A9D2I579_9FIRM</name>
<feature type="transmembrane region" description="Helical" evidence="19">
    <location>
        <begin position="209"/>
        <end position="231"/>
    </location>
</feature>
<keyword evidence="16" id="KW-0594">Phospholipid biosynthesis</keyword>
<feature type="transmembrane region" description="Helical" evidence="19">
    <location>
        <begin position="260"/>
        <end position="277"/>
    </location>
</feature>
<evidence type="ECO:0000313" key="20">
    <source>
        <dbReference type="EMBL" id="HJA92966.1"/>
    </source>
</evidence>
<comment type="caution">
    <text evidence="20">The sequence shown here is derived from an EMBL/GenBank/DDBJ whole genome shotgun (WGS) entry which is preliminary data.</text>
</comment>
<comment type="catalytic activity">
    <reaction evidence="1 18">
        <text>a 1,2-diacyl-sn-glycero-3-phosphate + CTP + H(+) = a CDP-1,2-diacyl-sn-glycerol + diphosphate</text>
        <dbReference type="Rhea" id="RHEA:16229"/>
        <dbReference type="ChEBI" id="CHEBI:15378"/>
        <dbReference type="ChEBI" id="CHEBI:33019"/>
        <dbReference type="ChEBI" id="CHEBI:37563"/>
        <dbReference type="ChEBI" id="CHEBI:58332"/>
        <dbReference type="ChEBI" id="CHEBI:58608"/>
        <dbReference type="EC" id="2.7.7.41"/>
    </reaction>
</comment>
<evidence type="ECO:0000256" key="10">
    <source>
        <dbReference type="ARBA" id="ARBA00022679"/>
    </source>
</evidence>
<comment type="subcellular location">
    <subcellularLocation>
        <location evidence="2">Cell membrane</location>
        <topology evidence="2">Multi-pass membrane protein</topology>
    </subcellularLocation>
</comment>
<evidence type="ECO:0000256" key="7">
    <source>
        <dbReference type="ARBA" id="ARBA00019373"/>
    </source>
</evidence>
<reference evidence="20" key="1">
    <citation type="journal article" date="2021" name="PeerJ">
        <title>Extensive microbial diversity within the chicken gut microbiome revealed by metagenomics and culture.</title>
        <authorList>
            <person name="Gilroy R."/>
            <person name="Ravi A."/>
            <person name="Getino M."/>
            <person name="Pursley I."/>
            <person name="Horton D.L."/>
            <person name="Alikhan N.F."/>
            <person name="Baker D."/>
            <person name="Gharbi K."/>
            <person name="Hall N."/>
            <person name="Watson M."/>
            <person name="Adriaenssens E.M."/>
            <person name="Foster-Nyarko E."/>
            <person name="Jarju S."/>
            <person name="Secka A."/>
            <person name="Antonio M."/>
            <person name="Oren A."/>
            <person name="Chaudhuri R.R."/>
            <person name="La Ragione R."/>
            <person name="Hildebrand F."/>
            <person name="Pallen M.J."/>
        </authorList>
    </citation>
    <scope>NUCLEOTIDE SEQUENCE</scope>
    <source>
        <strain evidence="20">CHK179-7159</strain>
    </source>
</reference>
<dbReference type="EC" id="2.7.7.41" evidence="6 18"/>
<keyword evidence="12 18" id="KW-0548">Nucleotidyltransferase</keyword>
<dbReference type="Pfam" id="PF01148">
    <property type="entry name" value="CTP_transf_1"/>
    <property type="match status" value="1"/>
</dbReference>
<evidence type="ECO:0000256" key="1">
    <source>
        <dbReference type="ARBA" id="ARBA00001698"/>
    </source>
</evidence>
<keyword evidence="15 19" id="KW-0472">Membrane</keyword>
<evidence type="ECO:0000256" key="12">
    <source>
        <dbReference type="ARBA" id="ARBA00022695"/>
    </source>
</evidence>
<reference evidence="20" key="2">
    <citation type="submission" date="2021-04" db="EMBL/GenBank/DDBJ databases">
        <authorList>
            <person name="Gilroy R."/>
        </authorList>
    </citation>
    <scope>NUCLEOTIDE SEQUENCE</scope>
    <source>
        <strain evidence="20">CHK179-7159</strain>
    </source>
</reference>
<feature type="transmembrane region" description="Helical" evidence="19">
    <location>
        <begin position="114"/>
        <end position="132"/>
    </location>
</feature>
<gene>
    <name evidence="20" type="ORF">H9717_07590</name>
</gene>
<protein>
    <recommendedName>
        <fullName evidence="7 18">Phosphatidate cytidylyltransferase</fullName>
        <ecNumber evidence="6 18">2.7.7.41</ecNumber>
    </recommendedName>
</protein>
<evidence type="ECO:0000256" key="2">
    <source>
        <dbReference type="ARBA" id="ARBA00004651"/>
    </source>
</evidence>
<keyword evidence="9" id="KW-0444">Lipid biosynthesis</keyword>
<feature type="transmembrane region" description="Helical" evidence="19">
    <location>
        <begin position="181"/>
        <end position="203"/>
    </location>
</feature>
<comment type="similarity">
    <text evidence="5 18">Belongs to the CDS family.</text>
</comment>
<dbReference type="GO" id="GO:0005886">
    <property type="term" value="C:plasma membrane"/>
    <property type="evidence" value="ECO:0007669"/>
    <property type="project" value="UniProtKB-SubCell"/>
</dbReference>
<organism evidence="20 21">
    <name type="scientific">Candidatus Eisenbergiella merdipullorum</name>
    <dbReference type="NCBI Taxonomy" id="2838553"/>
    <lineage>
        <taxon>Bacteria</taxon>
        <taxon>Bacillati</taxon>
        <taxon>Bacillota</taxon>
        <taxon>Clostridia</taxon>
        <taxon>Lachnospirales</taxon>
        <taxon>Lachnospiraceae</taxon>
        <taxon>Eisenbergiella</taxon>
    </lineage>
</organism>
<dbReference type="Proteomes" id="UP000886858">
    <property type="component" value="Unassembled WGS sequence"/>
</dbReference>
<evidence type="ECO:0000256" key="4">
    <source>
        <dbReference type="ARBA" id="ARBA00005189"/>
    </source>
</evidence>
<evidence type="ECO:0000256" key="16">
    <source>
        <dbReference type="ARBA" id="ARBA00023209"/>
    </source>
</evidence>
<dbReference type="PANTHER" id="PTHR46382:SF1">
    <property type="entry name" value="PHOSPHATIDATE CYTIDYLYLTRANSFERASE"/>
    <property type="match status" value="1"/>
</dbReference>
<evidence type="ECO:0000256" key="6">
    <source>
        <dbReference type="ARBA" id="ARBA00012487"/>
    </source>
</evidence>
<accession>A0A9D2I579</accession>
<evidence type="ECO:0000256" key="11">
    <source>
        <dbReference type="ARBA" id="ARBA00022692"/>
    </source>
</evidence>
<dbReference type="GO" id="GO:0016024">
    <property type="term" value="P:CDP-diacylglycerol biosynthetic process"/>
    <property type="evidence" value="ECO:0007669"/>
    <property type="project" value="TreeGrafter"/>
</dbReference>
<evidence type="ECO:0000256" key="18">
    <source>
        <dbReference type="RuleBase" id="RU003938"/>
    </source>
</evidence>
<dbReference type="EMBL" id="DWYY01000080">
    <property type="protein sequence ID" value="HJA92966.1"/>
    <property type="molecule type" value="Genomic_DNA"/>
</dbReference>
<evidence type="ECO:0000256" key="15">
    <source>
        <dbReference type="ARBA" id="ARBA00023136"/>
    </source>
</evidence>
<evidence type="ECO:0000313" key="21">
    <source>
        <dbReference type="Proteomes" id="UP000886858"/>
    </source>
</evidence>
<comment type="pathway">
    <text evidence="3 18">Phospholipid metabolism; CDP-diacylglycerol biosynthesis; CDP-diacylglycerol from sn-glycerol 3-phosphate: step 3/3.</text>
</comment>
<dbReference type="PROSITE" id="PS01315">
    <property type="entry name" value="CDS"/>
    <property type="match status" value="1"/>
</dbReference>